<organism evidence="1 2">
    <name type="scientific">Liparis tanakae</name>
    <name type="common">Tanaka's snailfish</name>
    <dbReference type="NCBI Taxonomy" id="230148"/>
    <lineage>
        <taxon>Eukaryota</taxon>
        <taxon>Metazoa</taxon>
        <taxon>Chordata</taxon>
        <taxon>Craniata</taxon>
        <taxon>Vertebrata</taxon>
        <taxon>Euteleostomi</taxon>
        <taxon>Actinopterygii</taxon>
        <taxon>Neopterygii</taxon>
        <taxon>Teleostei</taxon>
        <taxon>Neoteleostei</taxon>
        <taxon>Acanthomorphata</taxon>
        <taxon>Eupercaria</taxon>
        <taxon>Perciformes</taxon>
        <taxon>Cottioidei</taxon>
        <taxon>Cottales</taxon>
        <taxon>Liparidae</taxon>
        <taxon>Liparis</taxon>
    </lineage>
</organism>
<name>A0A4Z2F1U0_9TELE</name>
<reference evidence="1 2" key="1">
    <citation type="submission" date="2019-03" db="EMBL/GenBank/DDBJ databases">
        <title>First draft genome of Liparis tanakae, snailfish: a comprehensive survey of snailfish specific genes.</title>
        <authorList>
            <person name="Kim W."/>
            <person name="Song I."/>
            <person name="Jeong J.-H."/>
            <person name="Kim D."/>
            <person name="Kim S."/>
            <person name="Ryu S."/>
            <person name="Song J.Y."/>
            <person name="Lee S.K."/>
        </authorList>
    </citation>
    <scope>NUCLEOTIDE SEQUENCE [LARGE SCALE GENOMIC DNA]</scope>
    <source>
        <tissue evidence="1">Muscle</tissue>
    </source>
</reference>
<proteinExistence type="predicted"/>
<sequence length="66" mass="7669">MPSRLKESLALLEMEFTEFKEITQDRLNDSPDYTLQQLKRDNQLMASDPIGSLKELKQEKSALRAQ</sequence>
<gene>
    <name evidence="1" type="ORF">EYF80_054657</name>
</gene>
<dbReference type="OrthoDB" id="8963702at2759"/>
<protein>
    <submittedName>
        <fullName evidence="1">Uncharacterized protein</fullName>
    </submittedName>
</protein>
<dbReference type="AlphaFoldDB" id="A0A4Z2F1U0"/>
<keyword evidence="2" id="KW-1185">Reference proteome</keyword>
<comment type="caution">
    <text evidence="1">The sequence shown here is derived from an EMBL/GenBank/DDBJ whole genome shotgun (WGS) entry which is preliminary data.</text>
</comment>
<accession>A0A4Z2F1U0</accession>
<evidence type="ECO:0000313" key="1">
    <source>
        <dbReference type="EMBL" id="TNN35176.1"/>
    </source>
</evidence>
<evidence type="ECO:0000313" key="2">
    <source>
        <dbReference type="Proteomes" id="UP000314294"/>
    </source>
</evidence>
<dbReference type="Proteomes" id="UP000314294">
    <property type="component" value="Unassembled WGS sequence"/>
</dbReference>
<dbReference type="EMBL" id="SRLO01001817">
    <property type="protein sequence ID" value="TNN35176.1"/>
    <property type="molecule type" value="Genomic_DNA"/>
</dbReference>